<dbReference type="Gene3D" id="3.40.50.300">
    <property type="entry name" value="P-loop containing nucleotide triphosphate hydrolases"/>
    <property type="match status" value="1"/>
</dbReference>
<dbReference type="PANTHER" id="PTHR45766:SF6">
    <property type="entry name" value="SWI_SNF-RELATED MATRIX-ASSOCIATED ACTIN-DEPENDENT REGULATOR OF CHROMATIN SUBFAMILY A-LIKE PROTEIN 1"/>
    <property type="match status" value="1"/>
</dbReference>
<dbReference type="SMART" id="SM00487">
    <property type="entry name" value="DEXDc"/>
    <property type="match status" value="1"/>
</dbReference>
<comment type="subcellular location">
    <subcellularLocation>
        <location evidence="1">Nucleus</location>
    </subcellularLocation>
</comment>
<dbReference type="InterPro" id="IPR001650">
    <property type="entry name" value="Helicase_C-like"/>
</dbReference>
<dbReference type="Pfam" id="PF00271">
    <property type="entry name" value="Helicase_C"/>
    <property type="match status" value="1"/>
</dbReference>
<dbReference type="FunFam" id="3.40.50.10810:FF:000066">
    <property type="entry name" value="Uncharacterized protein (Fragment)"/>
    <property type="match status" value="1"/>
</dbReference>
<evidence type="ECO:0000313" key="10">
    <source>
        <dbReference type="Proteomes" id="UP000682892"/>
    </source>
</evidence>
<dbReference type="HOGENOM" id="CLU_000315_33_1_1"/>
<dbReference type="KEGG" id="aag:5568607"/>
<feature type="domain" description="Helicase ATP-binding" evidence="6">
    <location>
        <begin position="242"/>
        <end position="398"/>
    </location>
</feature>
<dbReference type="AlphaFoldDB" id="A0A1S4FF85"/>
<evidence type="ECO:0000259" key="6">
    <source>
        <dbReference type="PROSITE" id="PS51192"/>
    </source>
</evidence>
<organism evidence="9 10">
    <name type="scientific">Aedes aegypti</name>
    <name type="common">Yellowfever mosquito</name>
    <name type="synonym">Culex aegypti</name>
    <dbReference type="NCBI Taxonomy" id="7159"/>
    <lineage>
        <taxon>Eukaryota</taxon>
        <taxon>Metazoa</taxon>
        <taxon>Ecdysozoa</taxon>
        <taxon>Arthropoda</taxon>
        <taxon>Hexapoda</taxon>
        <taxon>Insecta</taxon>
        <taxon>Pterygota</taxon>
        <taxon>Neoptera</taxon>
        <taxon>Endopterygota</taxon>
        <taxon>Diptera</taxon>
        <taxon>Nematocera</taxon>
        <taxon>Culicoidea</taxon>
        <taxon>Culicidae</taxon>
        <taxon>Culicinae</taxon>
        <taxon>Aedini</taxon>
        <taxon>Aedes</taxon>
        <taxon>Stegomyia</taxon>
    </lineage>
</organism>
<dbReference type="Gene3D" id="3.40.50.10810">
    <property type="entry name" value="Tandem AAA-ATPase domain"/>
    <property type="match status" value="1"/>
</dbReference>
<dbReference type="SUPFAM" id="SSF52540">
    <property type="entry name" value="P-loop containing nucleoside triphosphate hydrolases"/>
    <property type="match status" value="2"/>
</dbReference>
<dbReference type="GO" id="GO:0016787">
    <property type="term" value="F:hydrolase activity"/>
    <property type="evidence" value="ECO:0007669"/>
    <property type="project" value="UniProtKB-KW"/>
</dbReference>
<dbReference type="GO" id="GO:0006281">
    <property type="term" value="P:DNA repair"/>
    <property type="evidence" value="ECO:0007669"/>
    <property type="project" value="TreeGrafter"/>
</dbReference>
<name>A0A1S4FF85_AEDAE</name>
<evidence type="ECO:0000313" key="9">
    <source>
        <dbReference type="EMBL" id="EAT41369.1"/>
    </source>
</evidence>
<keyword evidence="3" id="KW-0539">Nucleus</keyword>
<dbReference type="OrthoDB" id="2801544at2759"/>
<dbReference type="GO" id="GO:0043596">
    <property type="term" value="C:nuclear replication fork"/>
    <property type="evidence" value="ECO:0007669"/>
    <property type="project" value="TreeGrafter"/>
</dbReference>
<evidence type="ECO:0000259" key="7">
    <source>
        <dbReference type="PROSITE" id="PS51194"/>
    </source>
</evidence>
<dbReference type="InterPro" id="IPR027417">
    <property type="entry name" value="P-loop_NTPase"/>
</dbReference>
<feature type="region of interest" description="Disordered" evidence="5">
    <location>
        <begin position="701"/>
        <end position="726"/>
    </location>
</feature>
<dbReference type="PROSITE" id="PS51192">
    <property type="entry name" value="HELICASE_ATP_BIND_1"/>
    <property type="match status" value="1"/>
</dbReference>
<sequence>MSCTAEEIAEKRRIAIERLNARKNGLNNNVGGGGGPSLVSSSVAGTTSTQHAAETHKRPWPSGTHNPGSFYGTNSTVSNFKQIVTNGAKPAEGGGKMKSFFNNPRSQTLPYVKNTPIGNGTPDKVAPVFTRTVTCSCALVSESRFVVQPSGFHEKLIEVFKSVSSKQYDPSTKLWTFGIKDYAMVHERVTALNPHVSIGSIPKFILRLFDGSPRPKISRTCLNGIEPSLVDTLLDFQKDGVCYAIDKSGRALIADEMGLGKTYQALAVADFYKENWPLLICTTASTRDTWATKIRQLFRHVPLYHIVTLQGSQDEIHDARILISSYSLMEKCAEKLLERGFGFIIMDESHTLKNFKAKCTAVAQELAKKAKRVILLSGTPALSRPVELFSQLQMLDRHFFNFKEYSTRYCAGKQSKFGWDASGQSNLEELNLLLAARFMIRRTKQDVMSQLAEKNRETVILDGSLLSKNEETEENLNSYAADYSMSKGREREEILIQYYSATAVAKAPAVCGYLKQVLKEKQKFIIFAHHIKMLDAISKYLSKQKVDFIRIDGTTRSDLRSSLVEKFQTKDSCRAAVLSLKACNAGITLTAAQLVMFAELDWNPSTLAQAESRAHRIGQEGTVIVRYLLAKGTADDIIWTMLQKKQNILNKAGLCNEDFSDSTNVDAPCSAGNIEPYLEKRGSTGTLDRFVVCEAVKPTANETDSNSELQKMLDDGEDDDLAGLDF</sequence>
<accession>A0A1S4FF85</accession>
<reference evidence="9" key="1">
    <citation type="submission" date="2005-10" db="EMBL/GenBank/DDBJ databases">
        <authorList>
            <person name="Loftus B.J."/>
            <person name="Nene V.M."/>
            <person name="Hannick L.I."/>
            <person name="Bidwell S."/>
            <person name="Haas B."/>
            <person name="Amedeo P."/>
            <person name="Orvis J."/>
            <person name="Wortman J.R."/>
            <person name="White O.R."/>
            <person name="Salzberg S."/>
            <person name="Shumway M."/>
            <person name="Koo H."/>
            <person name="Zhao Y."/>
            <person name="Holmes M."/>
            <person name="Miller J."/>
            <person name="Schatz M."/>
            <person name="Pop M."/>
            <person name="Pai G."/>
            <person name="Utterback T."/>
            <person name="Rogers Y.-H."/>
            <person name="Kravitz S."/>
            <person name="Fraser C.M."/>
        </authorList>
    </citation>
    <scope>NUCLEOTIDE SEQUENCE</scope>
    <source>
        <strain evidence="9">Liverpool</strain>
    </source>
</reference>
<dbReference type="CDD" id="cd18010">
    <property type="entry name" value="DEXHc_HARP_SMARCAL1"/>
    <property type="match status" value="1"/>
</dbReference>
<dbReference type="PROSITE" id="PS51194">
    <property type="entry name" value="HELICASE_CTER"/>
    <property type="match status" value="1"/>
</dbReference>
<feature type="compositionally biased region" description="Polar residues" evidence="5">
    <location>
        <begin position="63"/>
        <end position="72"/>
    </location>
</feature>
<dbReference type="OMA" id="WTNDETK"/>
<evidence type="ECO:0000256" key="4">
    <source>
        <dbReference type="PROSITE-ProRule" id="PRU00800"/>
    </source>
</evidence>
<protein>
    <submittedName>
        <fullName evidence="9">AAEL006963-PA</fullName>
    </submittedName>
</protein>
<dbReference type="GO" id="GO:0005524">
    <property type="term" value="F:ATP binding"/>
    <property type="evidence" value="ECO:0007669"/>
    <property type="project" value="InterPro"/>
</dbReference>
<reference evidence="9" key="2">
    <citation type="journal article" date="2007" name="Science">
        <title>Genome sequence of Aedes aegypti, a major arbovirus vector.</title>
        <authorList>
            <person name="Nene V."/>
            <person name="Wortman J.R."/>
            <person name="Lawson D."/>
            <person name="Haas B."/>
            <person name="Kodira C."/>
            <person name="Tu Z.J."/>
            <person name="Loftus B."/>
            <person name="Xi Z."/>
            <person name="Megy K."/>
            <person name="Grabherr M."/>
            <person name="Ren Q."/>
            <person name="Zdobnov E.M."/>
            <person name="Lobo N.F."/>
            <person name="Campbell K.S."/>
            <person name="Brown S.E."/>
            <person name="Bonaldo M.F."/>
            <person name="Zhu J."/>
            <person name="Sinkins S.P."/>
            <person name="Hogenkamp D.G."/>
            <person name="Amedeo P."/>
            <person name="Arensburger P."/>
            <person name="Atkinson P.W."/>
            <person name="Bidwell S."/>
            <person name="Biedler J."/>
            <person name="Birney E."/>
            <person name="Bruggner R.V."/>
            <person name="Costas J."/>
            <person name="Coy M.R."/>
            <person name="Crabtree J."/>
            <person name="Crawford M."/>
            <person name="Debruyn B."/>
            <person name="Decaprio D."/>
            <person name="Eiglmeier K."/>
            <person name="Eisenstadt E."/>
            <person name="El-Dorry H."/>
            <person name="Gelbart W.M."/>
            <person name="Gomes S.L."/>
            <person name="Hammond M."/>
            <person name="Hannick L.I."/>
            <person name="Hogan J.R."/>
            <person name="Holmes M.H."/>
            <person name="Jaffe D."/>
            <person name="Johnston J.S."/>
            <person name="Kennedy R.C."/>
            <person name="Koo H."/>
            <person name="Kravitz S."/>
            <person name="Kriventseva E.V."/>
            <person name="Kulp D."/>
            <person name="Labutti K."/>
            <person name="Lee E."/>
            <person name="Li S."/>
            <person name="Lovin D.D."/>
            <person name="Mao C."/>
            <person name="Mauceli E."/>
            <person name="Menck C.F."/>
            <person name="Miller J.R."/>
            <person name="Montgomery P."/>
            <person name="Mori A."/>
            <person name="Nascimento A.L."/>
            <person name="Naveira H.F."/>
            <person name="Nusbaum C."/>
            <person name="O'leary S."/>
            <person name="Orvis J."/>
            <person name="Pertea M."/>
            <person name="Quesneville H."/>
            <person name="Reidenbach K.R."/>
            <person name="Rogers Y.H."/>
            <person name="Roth C.W."/>
            <person name="Schneider J.R."/>
            <person name="Schatz M."/>
            <person name="Shumway M."/>
            <person name="Stanke M."/>
            <person name="Stinson E.O."/>
            <person name="Tubio J.M."/>
            <person name="Vanzee J.P."/>
            <person name="Verjovski-Almeida S."/>
            <person name="Werner D."/>
            <person name="White O."/>
            <person name="Wyder S."/>
            <person name="Zeng Q."/>
            <person name="Zhao Q."/>
            <person name="Zhao Y."/>
            <person name="Hill C.A."/>
            <person name="Raikhel A.S."/>
            <person name="Soares M.B."/>
            <person name="Knudson D.L."/>
            <person name="Lee N.H."/>
            <person name="Galagan J."/>
            <person name="Salzberg S.L."/>
            <person name="Paulsen I.T."/>
            <person name="Dimopoulos G."/>
            <person name="Collins F.H."/>
            <person name="Birren B."/>
            <person name="Fraser-Liggett C.M."/>
            <person name="Severson D.W."/>
        </authorList>
    </citation>
    <scope>NUCLEOTIDE SEQUENCE [LARGE SCALE GENOMIC DNA]</scope>
    <source>
        <strain evidence="9">Liverpool</strain>
    </source>
</reference>
<reference evidence="9" key="3">
    <citation type="submission" date="2012-09" db="EMBL/GenBank/DDBJ databases">
        <authorList>
            <consortium name="VectorBase"/>
        </authorList>
    </citation>
    <scope>NUCLEOTIDE SEQUENCE</scope>
    <source>
        <strain evidence="9">Liverpool</strain>
    </source>
</reference>
<feature type="region of interest" description="Disordered" evidence="5">
    <location>
        <begin position="24"/>
        <end position="72"/>
    </location>
</feature>
<dbReference type="InterPro" id="IPR000330">
    <property type="entry name" value="SNF2_N"/>
</dbReference>
<evidence type="ECO:0000259" key="8">
    <source>
        <dbReference type="PROSITE" id="PS51467"/>
    </source>
</evidence>
<feature type="compositionally biased region" description="Acidic residues" evidence="5">
    <location>
        <begin position="715"/>
        <end position="726"/>
    </location>
</feature>
<dbReference type="PROSITE" id="PS51467">
    <property type="entry name" value="HARP"/>
    <property type="match status" value="1"/>
</dbReference>
<dbReference type="EMBL" id="CH477415">
    <property type="protein sequence ID" value="EAT41369.1"/>
    <property type="molecule type" value="Genomic_DNA"/>
</dbReference>
<dbReference type="InterPro" id="IPR049730">
    <property type="entry name" value="SNF2/RAD54-like_C"/>
</dbReference>
<dbReference type="CDD" id="cd18793">
    <property type="entry name" value="SF2_C_SNF"/>
    <property type="match status" value="1"/>
</dbReference>
<feature type="domain" description="HARP" evidence="8">
    <location>
        <begin position="126"/>
        <end position="202"/>
    </location>
</feature>
<comment type="similarity">
    <text evidence="4">Belongs to the SNF2/RAD54 helicase family. SMARCAL1 subfamily.</text>
</comment>
<evidence type="ECO:0000256" key="5">
    <source>
        <dbReference type="SAM" id="MobiDB-lite"/>
    </source>
</evidence>
<dbReference type="CTD" id="33709"/>
<evidence type="ECO:0000256" key="3">
    <source>
        <dbReference type="ARBA" id="ARBA00023242"/>
    </source>
</evidence>
<dbReference type="SMART" id="SM00490">
    <property type="entry name" value="HELICc"/>
    <property type="match status" value="1"/>
</dbReference>
<dbReference type="PANTHER" id="PTHR45766">
    <property type="entry name" value="DNA ANNEALING HELICASE AND ENDONUCLEASE ZRANB3 FAMILY MEMBER"/>
    <property type="match status" value="1"/>
</dbReference>
<dbReference type="GO" id="GO:0031297">
    <property type="term" value="P:replication fork processing"/>
    <property type="evidence" value="ECO:0007669"/>
    <property type="project" value="TreeGrafter"/>
</dbReference>
<dbReference type="Pfam" id="PF07443">
    <property type="entry name" value="HARP"/>
    <property type="match status" value="1"/>
</dbReference>
<dbReference type="Pfam" id="PF00176">
    <property type="entry name" value="SNF2-rel_dom"/>
    <property type="match status" value="1"/>
</dbReference>
<evidence type="ECO:0000256" key="1">
    <source>
        <dbReference type="ARBA" id="ARBA00004123"/>
    </source>
</evidence>
<dbReference type="Proteomes" id="UP000682892">
    <property type="component" value="Chromosome 2"/>
</dbReference>
<dbReference type="InterPro" id="IPR010003">
    <property type="entry name" value="HARP_dom"/>
</dbReference>
<gene>
    <name evidence="9" type="ORF">AaeL_AAEL006963</name>
</gene>
<keyword evidence="2" id="KW-0378">Hydrolase</keyword>
<feature type="domain" description="Helicase C-terminal" evidence="7">
    <location>
        <begin position="513"/>
        <end position="666"/>
    </location>
</feature>
<proteinExistence type="inferred from homology"/>
<dbReference type="InterPro" id="IPR038718">
    <property type="entry name" value="SNF2-like_sf"/>
</dbReference>
<evidence type="ECO:0000256" key="2">
    <source>
        <dbReference type="ARBA" id="ARBA00022801"/>
    </source>
</evidence>
<dbReference type="InterPro" id="IPR014001">
    <property type="entry name" value="Helicase_ATP-bd"/>
</dbReference>